<evidence type="ECO:0000313" key="3">
    <source>
        <dbReference type="EMBL" id="RMB13004.1"/>
    </source>
</evidence>
<dbReference type="GO" id="GO:0019825">
    <property type="term" value="F:oxygen binding"/>
    <property type="evidence" value="ECO:0007669"/>
    <property type="project" value="InterPro"/>
</dbReference>
<organism evidence="3 4">
    <name type="scientific">Haloplanus aerogenes</name>
    <dbReference type="NCBI Taxonomy" id="660522"/>
    <lineage>
        <taxon>Archaea</taxon>
        <taxon>Methanobacteriati</taxon>
        <taxon>Methanobacteriota</taxon>
        <taxon>Stenosarchaea group</taxon>
        <taxon>Halobacteria</taxon>
        <taxon>Halobacteriales</taxon>
        <taxon>Haloferacaceae</taxon>
        <taxon>Haloplanus</taxon>
    </lineage>
</organism>
<accession>A0A3M0CV94</accession>
<keyword evidence="5" id="KW-1185">Reference proteome</keyword>
<protein>
    <submittedName>
        <fullName evidence="3">Protoglobin</fullName>
    </submittedName>
    <submittedName>
        <fullName evidence="2">Protogloblin ApPgb</fullName>
    </submittedName>
</protein>
<dbReference type="InterPro" id="IPR009050">
    <property type="entry name" value="Globin-like_sf"/>
</dbReference>
<proteinExistence type="predicted"/>
<dbReference type="AlphaFoldDB" id="A0A3M0CV94"/>
<reference evidence="2 5" key="2">
    <citation type="submission" date="2018-07" db="EMBL/GenBank/DDBJ databases">
        <title>Genome sequences of Haloplanus aerogenes JCM 16430T.</title>
        <authorList>
            <person name="Kim Y.B."/>
            <person name="Roh S.W."/>
        </authorList>
    </citation>
    <scope>NUCLEOTIDE SEQUENCE [LARGE SCALE GENOMIC DNA]</scope>
    <source>
        <strain evidence="2 5">JCM 16430</strain>
    </source>
</reference>
<dbReference type="OrthoDB" id="23301at2157"/>
<dbReference type="Proteomes" id="UP000282007">
    <property type="component" value="Chromosome"/>
</dbReference>
<dbReference type="SUPFAM" id="SSF46458">
    <property type="entry name" value="Globin-like"/>
    <property type="match status" value="1"/>
</dbReference>
<dbReference type="Pfam" id="PF11563">
    <property type="entry name" value="Protoglobin"/>
    <property type="match status" value="1"/>
</dbReference>
<evidence type="ECO:0000313" key="5">
    <source>
        <dbReference type="Proteomes" id="UP000282007"/>
    </source>
</evidence>
<dbReference type="GeneID" id="38472789"/>
<dbReference type="Gene3D" id="1.10.490.10">
    <property type="entry name" value="Globins"/>
    <property type="match status" value="1"/>
</dbReference>
<gene>
    <name evidence="3" type="ORF">ATH50_3162</name>
    <name evidence="2" type="ORF">DU502_15845</name>
</gene>
<name>A0A3M0CV94_9EURY</name>
<sequence>MSGIPGYDFGDESVPDAPISMAEFERLKDTVMWSDEDDEYLRMAGETLEPQVDDMLDRWLGFLSTFEFMNDYRRDVDTGELIEEYGDRSRPRYGQWIRDTCDTPYDEDWLDYQFEIGRRHHRTKKNETDDVNAAPHINLRHITPLIYLHTATVREFLQNGDHTEEEIDKMYQAWFKSVVLQVTLWSYPYTKEGDW</sequence>
<evidence type="ECO:0000313" key="4">
    <source>
        <dbReference type="Proteomes" id="UP000277326"/>
    </source>
</evidence>
<dbReference type="EMBL" id="CP034145">
    <property type="protein sequence ID" value="AZH26758.1"/>
    <property type="molecule type" value="Genomic_DNA"/>
</dbReference>
<dbReference type="EMBL" id="REFS01000006">
    <property type="protein sequence ID" value="RMB13004.1"/>
    <property type="molecule type" value="Genomic_DNA"/>
</dbReference>
<evidence type="ECO:0000259" key="1">
    <source>
        <dbReference type="Pfam" id="PF11563"/>
    </source>
</evidence>
<dbReference type="InterPro" id="IPR044398">
    <property type="entry name" value="Globin-sensor_dom"/>
</dbReference>
<feature type="domain" description="Globin-sensor" evidence="1">
    <location>
        <begin position="21"/>
        <end position="194"/>
    </location>
</feature>
<reference evidence="3 4" key="1">
    <citation type="journal article" date="2015" name="Stand. Genomic Sci.">
        <title>Genomic Encyclopedia of Bacterial and Archaeal Type Strains, Phase III: the genomes of soil and plant-associated and newly described type strains.</title>
        <authorList>
            <person name="Whitman W.B."/>
            <person name="Woyke T."/>
            <person name="Klenk H.P."/>
            <person name="Zhou Y."/>
            <person name="Lilburn T.G."/>
            <person name="Beck B.J."/>
            <person name="De Vos P."/>
            <person name="Vandamme P."/>
            <person name="Eisen J.A."/>
            <person name="Garrity G."/>
            <person name="Hugenholtz P."/>
            <person name="Kyrpides N.C."/>
        </authorList>
    </citation>
    <scope>NUCLEOTIDE SEQUENCE [LARGE SCALE GENOMIC DNA]</scope>
    <source>
        <strain evidence="3 4">CGMCC 1.10124</strain>
    </source>
</reference>
<dbReference type="RefSeq" id="WP_121921716.1">
    <property type="nucleotide sequence ID" value="NZ_CP034145.1"/>
</dbReference>
<dbReference type="KEGG" id="haer:DU502_15845"/>
<dbReference type="InterPro" id="IPR012292">
    <property type="entry name" value="Globin/Proto"/>
</dbReference>
<evidence type="ECO:0000313" key="2">
    <source>
        <dbReference type="EMBL" id="AZH26758.1"/>
    </source>
</evidence>
<dbReference type="GO" id="GO:0020037">
    <property type="term" value="F:heme binding"/>
    <property type="evidence" value="ECO:0007669"/>
    <property type="project" value="InterPro"/>
</dbReference>
<reference evidence="3" key="3">
    <citation type="submission" date="2018-10" db="EMBL/GenBank/DDBJ databases">
        <authorList>
            <person name="Whitman W."/>
            <person name="Huntemann M."/>
            <person name="Clum A."/>
            <person name="Pillay M."/>
            <person name="Palaniappan K."/>
            <person name="Varghese N."/>
            <person name="Mikhailova N."/>
            <person name="Stamatis D."/>
            <person name="Reddy T."/>
            <person name="Daum C."/>
            <person name="Shapiro N."/>
            <person name="Ivanova N."/>
            <person name="Kyrpides N."/>
            <person name="Woyke T."/>
        </authorList>
    </citation>
    <scope>NUCLEOTIDE SEQUENCE</scope>
    <source>
        <strain evidence="3">CGMCC 1.10124</strain>
    </source>
</reference>
<dbReference type="Proteomes" id="UP000277326">
    <property type="component" value="Unassembled WGS sequence"/>
</dbReference>